<dbReference type="AlphaFoldDB" id="A0A0K8PBL0"/>
<evidence type="ECO:0000313" key="1">
    <source>
        <dbReference type="EMBL" id="GAP39904.1"/>
    </source>
</evidence>
<dbReference type="Proteomes" id="UP000053370">
    <property type="component" value="Unassembled WGS sequence"/>
</dbReference>
<gene>
    <name evidence="1" type="ORF">ATC1_12442</name>
</gene>
<name>A0A0K8PBL0_9CHLR</name>
<proteinExistence type="predicted"/>
<dbReference type="EMBL" id="DF968180">
    <property type="protein sequence ID" value="GAP39904.1"/>
    <property type="molecule type" value="Genomic_DNA"/>
</dbReference>
<sequence length="368" mass="41337">MEKLRKEAVFFIMSLAVLFCSSCNSGFREEKRIEAEISTFVASRQNGSIPTIPATTIILTATETAIPAIPTVPRVTPWIATHVPEQPVVHFTDAIEKSAIVQNAPLQQSTSQEIDQKYTPIIVDANPSASDWRNWPVVPQLSKTAADIFWFGVNHMGTRANYFSKVGDCQSYSNVFLGNYDQIAGYYELSDDELYLEDAIHFFSKAFGAESLAVNNGMSVASVLTSTWADPSFCNPYESMIQCELRVNKPSIIFVNLGTNWNVDWETSIYYDYLDELVYTIIENGTLPILSSKADDVEGGHEINEITAQISKKYGIPFFNFWSEAQKLENGGLDPQRENIYLSMEAWKIRSYWALKTLHHVGISLGLF</sequence>
<evidence type="ECO:0000313" key="2">
    <source>
        <dbReference type="Proteomes" id="UP000053370"/>
    </source>
</evidence>
<dbReference type="OrthoDB" id="164810at2"/>
<keyword evidence="2" id="KW-1185">Reference proteome</keyword>
<accession>A0A0K8PBL0</accession>
<reference evidence="1" key="1">
    <citation type="journal article" date="2015" name="Genome Announc.">
        <title>Draft Genome Sequence of Anaerolineae Strain TC1, a Novel Isolate from a Methanogenic Wastewater Treatment System.</title>
        <authorList>
            <person name="Matsuura N."/>
            <person name="Tourlousse D.M."/>
            <person name="Sun L."/>
            <person name="Toyonaga M."/>
            <person name="Kuroda K."/>
            <person name="Ohashi A."/>
            <person name="Cruz R."/>
            <person name="Yamaguchi T."/>
            <person name="Sekiguchi Y."/>
        </authorList>
    </citation>
    <scope>NUCLEOTIDE SEQUENCE [LARGE SCALE GENOMIC DNA]</scope>
    <source>
        <strain evidence="1">TC1</strain>
    </source>
</reference>
<dbReference type="SUPFAM" id="SSF52266">
    <property type="entry name" value="SGNH hydrolase"/>
    <property type="match status" value="1"/>
</dbReference>
<protein>
    <submittedName>
        <fullName evidence="1">Uncharacterized protein</fullName>
    </submittedName>
</protein>
<dbReference type="RefSeq" id="WP_062278725.1">
    <property type="nucleotide sequence ID" value="NZ_DF968180.1"/>
</dbReference>
<organism evidence="1">
    <name type="scientific">Flexilinea flocculi</name>
    <dbReference type="NCBI Taxonomy" id="1678840"/>
    <lineage>
        <taxon>Bacteria</taxon>
        <taxon>Bacillati</taxon>
        <taxon>Chloroflexota</taxon>
        <taxon>Anaerolineae</taxon>
        <taxon>Anaerolineales</taxon>
        <taxon>Anaerolineaceae</taxon>
        <taxon>Flexilinea</taxon>
    </lineage>
</organism>